<feature type="domain" description="Beta-lactamase-related" evidence="1">
    <location>
        <begin position="64"/>
        <end position="339"/>
    </location>
</feature>
<comment type="caution">
    <text evidence="2">The sequence shown here is derived from an EMBL/GenBank/DDBJ whole genome shotgun (WGS) entry which is preliminary data.</text>
</comment>
<dbReference type="HOGENOM" id="CLU_030169_1_4_6"/>
<proteinExistence type="predicted"/>
<keyword evidence="3" id="KW-1185">Reference proteome</keyword>
<organism evidence="2 3">
    <name type="scientific">Reinekea blandensis MED297</name>
    <dbReference type="NCBI Taxonomy" id="314283"/>
    <lineage>
        <taxon>Bacteria</taxon>
        <taxon>Pseudomonadati</taxon>
        <taxon>Pseudomonadota</taxon>
        <taxon>Gammaproteobacteria</taxon>
        <taxon>Oceanospirillales</taxon>
        <taxon>Saccharospirillaceae</taxon>
        <taxon>Reinekea</taxon>
    </lineage>
</organism>
<dbReference type="PANTHER" id="PTHR43283">
    <property type="entry name" value="BETA-LACTAMASE-RELATED"/>
    <property type="match status" value="1"/>
</dbReference>
<reference evidence="2 3" key="1">
    <citation type="submission" date="2006-02" db="EMBL/GenBank/DDBJ databases">
        <authorList>
            <person name="Pinhassi J."/>
            <person name="Pedros-Alio C."/>
            <person name="Ferriera S."/>
            <person name="Johnson J."/>
            <person name="Kravitz S."/>
            <person name="Halpern A."/>
            <person name="Remington K."/>
            <person name="Beeson K."/>
            <person name="Tran B."/>
            <person name="Rogers Y.-H."/>
            <person name="Friedman R."/>
            <person name="Venter J.C."/>
        </authorList>
    </citation>
    <scope>NUCLEOTIDE SEQUENCE [LARGE SCALE GENOMIC DNA]</scope>
    <source>
        <strain evidence="2 3">MED297</strain>
    </source>
</reference>
<dbReference type="PANTHER" id="PTHR43283:SF7">
    <property type="entry name" value="BETA-LACTAMASE-RELATED DOMAIN-CONTAINING PROTEIN"/>
    <property type="match status" value="1"/>
</dbReference>
<evidence type="ECO:0000313" key="3">
    <source>
        <dbReference type="Proteomes" id="UP000005953"/>
    </source>
</evidence>
<dbReference type="EMBL" id="AAOE01000003">
    <property type="protein sequence ID" value="EAR10575.1"/>
    <property type="molecule type" value="Genomic_DNA"/>
</dbReference>
<protein>
    <submittedName>
        <fullName evidence="2">Beta-lactamase</fullName>
    </submittedName>
</protein>
<accession>A4BAW2</accession>
<dbReference type="SUPFAM" id="SSF56601">
    <property type="entry name" value="beta-lactamase/transpeptidase-like"/>
    <property type="match status" value="1"/>
</dbReference>
<evidence type="ECO:0000259" key="1">
    <source>
        <dbReference type="Pfam" id="PF00144"/>
    </source>
</evidence>
<dbReference type="InterPro" id="IPR012338">
    <property type="entry name" value="Beta-lactam/transpept-like"/>
</dbReference>
<gene>
    <name evidence="2" type="ORF">MED297_11185</name>
</gene>
<sequence>MPYAIVEIFSCIEVVFVMSVRRFQVGWFSGVCLGLMLGAYAQSADFSELDQAAQQLPNLKTIQIAHQGEVVWAKAYHGANLDAVTNIKSASKSLMSAIVGIAIDKGVLDGVEQSVAALLNDQLPDNPDPQLQDITVGHLLSMQAGLERTSGRNYGSWVVSDNWVENALARPFVAEVGGNMQYSTGSTHLLSAIVMQESGEHTYRLANRWLAGSGVRVQSWETDPQGIPMGGNQVGMTPASLLAFGELYRRGGVTSDGERLISEAWIEQSWTPRTQSRFHRGEYGYGWFIQPFAGVPGYYGWGYGGQMIYVLPELELTVAITSQETLPSGRSGYRDQLHRLLSQYIIPEIRTAES</sequence>
<dbReference type="InterPro" id="IPR001466">
    <property type="entry name" value="Beta-lactam-related"/>
</dbReference>
<dbReference type="Gene3D" id="3.40.710.10">
    <property type="entry name" value="DD-peptidase/beta-lactamase superfamily"/>
    <property type="match status" value="1"/>
</dbReference>
<name>A4BAW2_9GAMM</name>
<dbReference type="Proteomes" id="UP000005953">
    <property type="component" value="Unassembled WGS sequence"/>
</dbReference>
<dbReference type="AlphaFoldDB" id="A4BAW2"/>
<dbReference type="Pfam" id="PF00144">
    <property type="entry name" value="Beta-lactamase"/>
    <property type="match status" value="1"/>
</dbReference>
<dbReference type="STRING" id="314283.MED297_11185"/>
<evidence type="ECO:0000313" key="2">
    <source>
        <dbReference type="EMBL" id="EAR10575.1"/>
    </source>
</evidence>
<dbReference type="InterPro" id="IPR050789">
    <property type="entry name" value="Diverse_Enzym_Activities"/>
</dbReference>